<protein>
    <submittedName>
        <fullName evidence="1">Uncharacterized protein</fullName>
    </submittedName>
</protein>
<gene>
    <name evidence="1" type="ORF">AUQ44_15515</name>
</gene>
<accession>A0A151JKU7</accession>
<dbReference type="Proteomes" id="UP000075349">
    <property type="component" value="Unassembled WGS sequence"/>
</dbReference>
<organism evidence="1 2">
    <name type="scientific">Vibrio cidicii</name>
    <dbReference type="NCBI Taxonomy" id="1763883"/>
    <lineage>
        <taxon>Bacteria</taxon>
        <taxon>Pseudomonadati</taxon>
        <taxon>Pseudomonadota</taxon>
        <taxon>Gammaproteobacteria</taxon>
        <taxon>Vibrionales</taxon>
        <taxon>Vibrionaceae</taxon>
        <taxon>Vibrio</taxon>
    </lineage>
</organism>
<evidence type="ECO:0000313" key="1">
    <source>
        <dbReference type="EMBL" id="KYN26421.1"/>
    </source>
</evidence>
<dbReference type="EMBL" id="LOMK01000001">
    <property type="protein sequence ID" value="KYN26421.1"/>
    <property type="molecule type" value="Genomic_DNA"/>
</dbReference>
<proteinExistence type="predicted"/>
<reference evidence="2" key="1">
    <citation type="submission" date="2015-12" db="EMBL/GenBank/DDBJ databases">
        <authorList>
            <person name="Tarr C.L."/>
            <person name="Gladney L.M."/>
        </authorList>
    </citation>
    <scope>NUCLEOTIDE SEQUENCE [LARGE SCALE GENOMIC DNA]</scope>
    <source>
        <strain evidence="2">2756-81</strain>
    </source>
</reference>
<sequence length="299" mass="33373">MEKMFYMIGISNTFHIQSRNMYGTCVKFLAGNSKKLSRTVMILAGIIVGGLQETSAAPYTVYKTDETHYKIQFDVNYPGFYEEWGTGSAENLGSAIEVTYYYLAGHKRLGTTGQQCVQDKMYPRQVYTDVDHEDHVRAIRGVLEKVNSCVFDVEVINSSEPGDIRWSGLLIRVTTEENSGQRVNIRFMEEMSLEPEPNSCSVSLDPMDFGIIPPNSTPSHSADLLISCSRDASITVTTNGGLPFNDQASGTVIEFTDPPEFVLSSCSKFCIVPIEGRMKKTPNRAGTYKWFVPVVVEYL</sequence>
<comment type="caution">
    <text evidence="1">The sequence shown here is derived from an EMBL/GenBank/DDBJ whole genome shotgun (WGS) entry which is preliminary data.</text>
</comment>
<name>A0A151JKU7_9VIBR</name>
<dbReference type="AlphaFoldDB" id="A0A151JKU7"/>
<evidence type="ECO:0000313" key="2">
    <source>
        <dbReference type="Proteomes" id="UP000075349"/>
    </source>
</evidence>